<feature type="non-terminal residue" evidence="2">
    <location>
        <position position="105"/>
    </location>
</feature>
<evidence type="ECO:0000256" key="1">
    <source>
        <dbReference type="SAM" id="MobiDB-lite"/>
    </source>
</evidence>
<protein>
    <submittedName>
        <fullName evidence="2">Uncharacterized protein</fullName>
    </submittedName>
</protein>
<feature type="region of interest" description="Disordered" evidence="1">
    <location>
        <begin position="63"/>
        <end position="105"/>
    </location>
</feature>
<gene>
    <name evidence="2" type="ORF">PIB30_114896</name>
</gene>
<feature type="compositionally biased region" description="Basic and acidic residues" evidence="1">
    <location>
        <begin position="76"/>
        <end position="89"/>
    </location>
</feature>
<accession>A0ABU6YYX4</accession>
<sequence length="105" mass="12147">MPSKSRLNLLRPNVTCFLSYKRDKLPPKLPKCDFPWQTKRDMQSKLAKSRLALLNVTMQATKRDMQSKLAKSRLAPKRDPPYTKHDSPKIQRQVTFGASMPNVIH</sequence>
<comment type="caution">
    <text evidence="2">The sequence shown here is derived from an EMBL/GenBank/DDBJ whole genome shotgun (WGS) entry which is preliminary data.</text>
</comment>
<keyword evidence="3" id="KW-1185">Reference proteome</keyword>
<organism evidence="2 3">
    <name type="scientific">Stylosanthes scabra</name>
    <dbReference type="NCBI Taxonomy" id="79078"/>
    <lineage>
        <taxon>Eukaryota</taxon>
        <taxon>Viridiplantae</taxon>
        <taxon>Streptophyta</taxon>
        <taxon>Embryophyta</taxon>
        <taxon>Tracheophyta</taxon>
        <taxon>Spermatophyta</taxon>
        <taxon>Magnoliopsida</taxon>
        <taxon>eudicotyledons</taxon>
        <taxon>Gunneridae</taxon>
        <taxon>Pentapetalae</taxon>
        <taxon>rosids</taxon>
        <taxon>fabids</taxon>
        <taxon>Fabales</taxon>
        <taxon>Fabaceae</taxon>
        <taxon>Papilionoideae</taxon>
        <taxon>50 kb inversion clade</taxon>
        <taxon>dalbergioids sensu lato</taxon>
        <taxon>Dalbergieae</taxon>
        <taxon>Pterocarpus clade</taxon>
        <taxon>Stylosanthes</taxon>
    </lineage>
</organism>
<dbReference type="Proteomes" id="UP001341840">
    <property type="component" value="Unassembled WGS sequence"/>
</dbReference>
<proteinExistence type="predicted"/>
<evidence type="ECO:0000313" key="2">
    <source>
        <dbReference type="EMBL" id="MED6215562.1"/>
    </source>
</evidence>
<reference evidence="2 3" key="1">
    <citation type="journal article" date="2023" name="Plants (Basel)">
        <title>Bridging the Gap: Combining Genomics and Transcriptomics Approaches to Understand Stylosanthes scabra, an Orphan Legume from the Brazilian Caatinga.</title>
        <authorList>
            <person name="Ferreira-Neto J.R.C."/>
            <person name="da Silva M.D."/>
            <person name="Binneck E."/>
            <person name="de Melo N.F."/>
            <person name="da Silva R.H."/>
            <person name="de Melo A.L.T.M."/>
            <person name="Pandolfi V."/>
            <person name="Bustamante F.O."/>
            <person name="Brasileiro-Vidal A.C."/>
            <person name="Benko-Iseppon A.M."/>
        </authorList>
    </citation>
    <scope>NUCLEOTIDE SEQUENCE [LARGE SCALE GENOMIC DNA]</scope>
    <source>
        <tissue evidence="2">Leaves</tissue>
    </source>
</reference>
<evidence type="ECO:0000313" key="3">
    <source>
        <dbReference type="Proteomes" id="UP001341840"/>
    </source>
</evidence>
<name>A0ABU6YYX4_9FABA</name>
<dbReference type="EMBL" id="JASCZI010252971">
    <property type="protein sequence ID" value="MED6215562.1"/>
    <property type="molecule type" value="Genomic_DNA"/>
</dbReference>